<dbReference type="GO" id="GO:0043130">
    <property type="term" value="F:ubiquitin binding"/>
    <property type="evidence" value="ECO:0007669"/>
    <property type="project" value="TreeGrafter"/>
</dbReference>
<proteinExistence type="predicted"/>
<dbReference type="InterPro" id="IPR022087">
    <property type="entry name" value="DA1-like_dom"/>
</dbReference>
<evidence type="ECO:0000259" key="1">
    <source>
        <dbReference type="Pfam" id="PF12315"/>
    </source>
</evidence>
<evidence type="ECO:0000313" key="2">
    <source>
        <dbReference type="EMBL" id="CAL0305824.1"/>
    </source>
</evidence>
<sequence length="64" mass="7671">MADMWLEAKRPHYESKLWVFFKFKIEQNTIPAYGDGFRAARRAVYKYGLQQTLQHIRTTGNFPF</sequence>
<protein>
    <recommendedName>
        <fullName evidence="1">Protein DA1-like domain-containing protein</fullName>
    </recommendedName>
</protein>
<gene>
    <name evidence="2" type="ORF">LLUT_LOCUS6884</name>
</gene>
<dbReference type="PANTHER" id="PTHR24209">
    <property type="entry name" value="PROTEIN DA1-RELATED 2"/>
    <property type="match status" value="1"/>
</dbReference>
<feature type="domain" description="Protein DA1-like" evidence="1">
    <location>
        <begin position="8"/>
        <end position="58"/>
    </location>
</feature>
<dbReference type="AlphaFoldDB" id="A0AAV1W8V8"/>
<dbReference type="PANTHER" id="PTHR24209:SF29">
    <property type="entry name" value="PROTEIN DA1"/>
    <property type="match status" value="1"/>
</dbReference>
<dbReference type="Proteomes" id="UP001497480">
    <property type="component" value="Unassembled WGS sequence"/>
</dbReference>
<dbReference type="EMBL" id="CAXHTB010000004">
    <property type="protein sequence ID" value="CAL0305824.1"/>
    <property type="molecule type" value="Genomic_DNA"/>
</dbReference>
<comment type="caution">
    <text evidence="2">The sequence shown here is derived from an EMBL/GenBank/DDBJ whole genome shotgun (WGS) entry which is preliminary data.</text>
</comment>
<dbReference type="InterPro" id="IPR045218">
    <property type="entry name" value="DA1-like"/>
</dbReference>
<organism evidence="2 3">
    <name type="scientific">Lupinus luteus</name>
    <name type="common">European yellow lupine</name>
    <dbReference type="NCBI Taxonomy" id="3873"/>
    <lineage>
        <taxon>Eukaryota</taxon>
        <taxon>Viridiplantae</taxon>
        <taxon>Streptophyta</taxon>
        <taxon>Embryophyta</taxon>
        <taxon>Tracheophyta</taxon>
        <taxon>Spermatophyta</taxon>
        <taxon>Magnoliopsida</taxon>
        <taxon>eudicotyledons</taxon>
        <taxon>Gunneridae</taxon>
        <taxon>Pentapetalae</taxon>
        <taxon>rosids</taxon>
        <taxon>fabids</taxon>
        <taxon>Fabales</taxon>
        <taxon>Fabaceae</taxon>
        <taxon>Papilionoideae</taxon>
        <taxon>50 kb inversion clade</taxon>
        <taxon>genistoids sensu lato</taxon>
        <taxon>core genistoids</taxon>
        <taxon>Genisteae</taxon>
        <taxon>Lupinus</taxon>
    </lineage>
</organism>
<accession>A0AAV1W8V8</accession>
<name>A0AAV1W8V8_LUPLU</name>
<keyword evidence="3" id="KW-1185">Reference proteome</keyword>
<dbReference type="Pfam" id="PF12315">
    <property type="entry name" value="DA1-like"/>
    <property type="match status" value="1"/>
</dbReference>
<evidence type="ECO:0000313" key="3">
    <source>
        <dbReference type="Proteomes" id="UP001497480"/>
    </source>
</evidence>
<reference evidence="2 3" key="1">
    <citation type="submission" date="2024-03" db="EMBL/GenBank/DDBJ databases">
        <authorList>
            <person name="Martinez-Hernandez J."/>
        </authorList>
    </citation>
    <scope>NUCLEOTIDE SEQUENCE [LARGE SCALE GENOMIC DNA]</scope>
</reference>